<keyword evidence="3" id="KW-1185">Reference proteome</keyword>
<reference evidence="2 3" key="1">
    <citation type="submission" date="2020-02" db="EMBL/GenBank/DDBJ databases">
        <authorList>
            <person name="Ferguson B K."/>
        </authorList>
    </citation>
    <scope>NUCLEOTIDE SEQUENCE [LARGE SCALE GENOMIC DNA]</scope>
</reference>
<evidence type="ECO:0000313" key="2">
    <source>
        <dbReference type="EMBL" id="CAB0041745.1"/>
    </source>
</evidence>
<dbReference type="AlphaFoldDB" id="A0A6H5IWM1"/>
<dbReference type="Proteomes" id="UP000479190">
    <property type="component" value="Unassembled WGS sequence"/>
</dbReference>
<name>A0A6H5IWM1_9HYME</name>
<proteinExistence type="predicted"/>
<organism evidence="2 3">
    <name type="scientific">Trichogramma brassicae</name>
    <dbReference type="NCBI Taxonomy" id="86971"/>
    <lineage>
        <taxon>Eukaryota</taxon>
        <taxon>Metazoa</taxon>
        <taxon>Ecdysozoa</taxon>
        <taxon>Arthropoda</taxon>
        <taxon>Hexapoda</taxon>
        <taxon>Insecta</taxon>
        <taxon>Pterygota</taxon>
        <taxon>Neoptera</taxon>
        <taxon>Endopterygota</taxon>
        <taxon>Hymenoptera</taxon>
        <taxon>Apocrita</taxon>
        <taxon>Proctotrupomorpha</taxon>
        <taxon>Chalcidoidea</taxon>
        <taxon>Trichogrammatidae</taxon>
        <taxon>Trichogramma</taxon>
    </lineage>
</organism>
<protein>
    <submittedName>
        <fullName evidence="2">Uncharacterized protein</fullName>
    </submittedName>
</protein>
<sequence length="354" mass="40716">MVQRKKNRQSDISPEMIPGPAGDAVNSNSIEEFWSCLFNKAMIDMLVEYTNEKIEQEKFYRTMTNSNDSFLDEDSFFTEIMSSQSNVEDQVVLLKISFCKKFIDETGRLAAMSSGMDNKTLTELWKRFGKMASTYNLEIKRTASDTVTSHFKSLCNNIVTILASNLDESDANIVSELYARLLCHQEPCIRQESYESFENLTQANENSNLLSTLAANIRNISPEAAKSLPEFLSSKVVDQSCSFNAVDKFYEALCESMKKWRHICYKRDQVDQKEKLQKLNYDEERKEEIEVEYVLPTLPLGRSRRRCKSRVLVLIRGFSSNILFPSSLESIRSRQWTSAPWPVVSPRQAIMSPR</sequence>
<feature type="region of interest" description="Disordered" evidence="1">
    <location>
        <begin position="1"/>
        <end position="21"/>
    </location>
</feature>
<accession>A0A6H5IWM1</accession>
<dbReference type="OrthoDB" id="6088000at2759"/>
<evidence type="ECO:0000313" key="3">
    <source>
        <dbReference type="Proteomes" id="UP000479190"/>
    </source>
</evidence>
<gene>
    <name evidence="2" type="ORF">TBRA_LOCUS13403</name>
</gene>
<evidence type="ECO:0000256" key="1">
    <source>
        <dbReference type="SAM" id="MobiDB-lite"/>
    </source>
</evidence>
<dbReference type="EMBL" id="CADCXV010001128">
    <property type="protein sequence ID" value="CAB0041745.1"/>
    <property type="molecule type" value="Genomic_DNA"/>
</dbReference>